<evidence type="ECO:0000256" key="3">
    <source>
        <dbReference type="PROSITE-ProRule" id="PRU00023"/>
    </source>
</evidence>
<gene>
    <name evidence="4" type="ORF">COJ15_17200</name>
</gene>
<dbReference type="PROSITE" id="PS50088">
    <property type="entry name" value="ANK_REPEAT"/>
    <property type="match status" value="3"/>
</dbReference>
<keyword evidence="2 3" id="KW-0040">ANK repeat</keyword>
<accession>A0A9X6WMD5</accession>
<proteinExistence type="predicted"/>
<reference evidence="4 5" key="1">
    <citation type="submission" date="2017-09" db="EMBL/GenBank/DDBJ databases">
        <title>Large-scale bioinformatics analysis of Bacillus genomes uncovers conserved roles of natural products in bacterial physiology.</title>
        <authorList>
            <consortium name="Agbiome Team Llc"/>
            <person name="Bleich R.M."/>
            <person name="Grubbs K.J."/>
            <person name="Santa Maria K.C."/>
            <person name="Allen S.E."/>
            <person name="Farag S."/>
            <person name="Shank E.A."/>
            <person name="Bowers A."/>
        </authorList>
    </citation>
    <scope>NUCLEOTIDE SEQUENCE [LARGE SCALE GENOMIC DNA]</scope>
    <source>
        <strain evidence="4 5">AFS085496</strain>
    </source>
</reference>
<evidence type="ECO:0000256" key="1">
    <source>
        <dbReference type="ARBA" id="ARBA00022737"/>
    </source>
</evidence>
<dbReference type="EMBL" id="NUVX01000030">
    <property type="protein sequence ID" value="PFJ38814.1"/>
    <property type="molecule type" value="Genomic_DNA"/>
</dbReference>
<dbReference type="InterPro" id="IPR050745">
    <property type="entry name" value="Multifunctional_regulatory"/>
</dbReference>
<evidence type="ECO:0008006" key="6">
    <source>
        <dbReference type="Google" id="ProtNLM"/>
    </source>
</evidence>
<name>A0A9X6WMD5_BACTU</name>
<dbReference type="Proteomes" id="UP000224003">
    <property type="component" value="Unassembled WGS sequence"/>
</dbReference>
<feature type="repeat" description="ANK" evidence="3">
    <location>
        <begin position="221"/>
        <end position="255"/>
    </location>
</feature>
<sequence>MIPYRKKGEISMSKNTIHEVDSHYAQEFIKLLTPIADFSNIPEGTKIFSSHSQNPLFFDNFIEFEQPGIKYTSSVDGRTYTFSAQGWYFWDEETAFNILSSTIDKNGRSLFVNGIIHERQDIIDFHLKNNLLLDIADYDGKSPFYYAANTNNHVLCKQLLEKGVDVNKNGLDDYKQTVLHAACFLPSKITAKEKEEAQTRYFQTISFLLELGYDVNAKDIDNDTPLITCCRQDSSNHKTVELLLNAGAEVNAVNVDRMYPLHYAVEQDHVAIAKLLLENNAMITTRIAQDIKSENMVELFEKYITKMDEETETTFRINALKIMLV</sequence>
<dbReference type="Gene3D" id="1.25.40.20">
    <property type="entry name" value="Ankyrin repeat-containing domain"/>
    <property type="match status" value="1"/>
</dbReference>
<evidence type="ECO:0000313" key="5">
    <source>
        <dbReference type="Proteomes" id="UP000224003"/>
    </source>
</evidence>
<dbReference type="Pfam" id="PF12796">
    <property type="entry name" value="Ank_2"/>
    <property type="match status" value="2"/>
</dbReference>
<dbReference type="InterPro" id="IPR002110">
    <property type="entry name" value="Ankyrin_rpt"/>
</dbReference>
<evidence type="ECO:0000313" key="4">
    <source>
        <dbReference type="EMBL" id="PFJ38814.1"/>
    </source>
</evidence>
<dbReference type="SMART" id="SM00248">
    <property type="entry name" value="ANK"/>
    <property type="match status" value="4"/>
</dbReference>
<evidence type="ECO:0000256" key="2">
    <source>
        <dbReference type="ARBA" id="ARBA00023043"/>
    </source>
</evidence>
<comment type="caution">
    <text evidence="4">The sequence shown here is derived from an EMBL/GenBank/DDBJ whole genome shotgun (WGS) entry which is preliminary data.</text>
</comment>
<dbReference type="SUPFAM" id="SSF48403">
    <property type="entry name" value="Ankyrin repeat"/>
    <property type="match status" value="1"/>
</dbReference>
<feature type="repeat" description="ANK" evidence="3">
    <location>
        <begin position="139"/>
        <end position="171"/>
    </location>
</feature>
<organism evidence="4 5">
    <name type="scientific">Bacillus thuringiensis</name>
    <dbReference type="NCBI Taxonomy" id="1428"/>
    <lineage>
        <taxon>Bacteria</taxon>
        <taxon>Bacillati</taxon>
        <taxon>Bacillota</taxon>
        <taxon>Bacilli</taxon>
        <taxon>Bacillales</taxon>
        <taxon>Bacillaceae</taxon>
        <taxon>Bacillus</taxon>
        <taxon>Bacillus cereus group</taxon>
    </lineage>
</organism>
<dbReference type="PROSITE" id="PS50297">
    <property type="entry name" value="ANK_REP_REGION"/>
    <property type="match status" value="2"/>
</dbReference>
<feature type="repeat" description="ANK" evidence="3">
    <location>
        <begin position="256"/>
        <end position="288"/>
    </location>
</feature>
<dbReference type="PANTHER" id="PTHR24189">
    <property type="entry name" value="MYOTROPHIN"/>
    <property type="match status" value="1"/>
</dbReference>
<dbReference type="AlphaFoldDB" id="A0A9X6WMD5"/>
<keyword evidence="1" id="KW-0677">Repeat</keyword>
<protein>
    <recommendedName>
        <fullName evidence="6">Ankyrin repeat domain-containing protein</fullName>
    </recommendedName>
</protein>
<dbReference type="PANTHER" id="PTHR24189:SF50">
    <property type="entry name" value="ANKYRIN REPEAT AND SOCS BOX PROTEIN 2"/>
    <property type="match status" value="1"/>
</dbReference>
<dbReference type="InterPro" id="IPR036770">
    <property type="entry name" value="Ankyrin_rpt-contain_sf"/>
</dbReference>